<evidence type="ECO:0000313" key="2">
    <source>
        <dbReference type="Proteomes" id="UP000034982"/>
    </source>
</evidence>
<reference evidence="1 2" key="1">
    <citation type="submission" date="2013-11" db="EMBL/GenBank/DDBJ databases">
        <title>Single cell genomics of uncultured Tannerella BU063 (oral taxon 286).</title>
        <authorList>
            <person name="Beall C.J."/>
            <person name="Campbell A.G."/>
            <person name="Griffen A.L."/>
            <person name="Podar M."/>
            <person name="Leys E.J."/>
        </authorList>
    </citation>
    <scope>NUCLEOTIDE SEQUENCE [LARGE SCALE GENOMIC DNA]</scope>
    <source>
        <strain evidence="1">Cell 1/3</strain>
    </source>
</reference>
<name>W2CW80_9BACT</name>
<sequence>MICQLSIHPSFKIFCQLQGLLLQSDECLGVGLELTYHSLGCSNRMISVEDFHRFVVKDAYLVRQDNNLREPFYARFSRSFFDDLKGFAQESCSDKVALRLCFRLLV</sequence>
<gene>
    <name evidence="1" type="ORF">T230_01710</name>
</gene>
<evidence type="ECO:0000313" key="1">
    <source>
        <dbReference type="EMBL" id="ETK10781.1"/>
    </source>
</evidence>
<protein>
    <submittedName>
        <fullName evidence="1">Uncharacterized protein</fullName>
    </submittedName>
</protein>
<dbReference type="AlphaFoldDB" id="W2CW80"/>
<comment type="caution">
    <text evidence="1">The sequence shown here is derived from an EMBL/GenBank/DDBJ whole genome shotgun (WGS) entry which is preliminary data.</text>
</comment>
<organism evidence="1 2">
    <name type="scientific">Tannerella sp. oral taxon BU063 isolate Cell 1/3</name>
    <dbReference type="NCBI Taxonomy" id="1411022"/>
    <lineage>
        <taxon>Bacteria</taxon>
        <taxon>Pseudomonadati</taxon>
        <taxon>Bacteroidota</taxon>
        <taxon>Bacteroidia</taxon>
        <taxon>Bacteroidales</taxon>
        <taxon>Tannerellaceae</taxon>
        <taxon>Tannerella</taxon>
    </lineage>
</organism>
<dbReference type="Proteomes" id="UP000034982">
    <property type="component" value="Unassembled WGS sequence"/>
</dbReference>
<dbReference type="EMBL" id="AYYE01000353">
    <property type="protein sequence ID" value="ETK10781.1"/>
    <property type="molecule type" value="Genomic_DNA"/>
</dbReference>
<proteinExistence type="predicted"/>
<accession>W2CW80</accession>